<feature type="transmembrane region" description="Helical" evidence="1">
    <location>
        <begin position="282"/>
        <end position="302"/>
    </location>
</feature>
<accession>A0A0M7BEQ5</accession>
<keyword evidence="1" id="KW-0472">Membrane</keyword>
<evidence type="ECO:0000256" key="1">
    <source>
        <dbReference type="SAM" id="Phobius"/>
    </source>
</evidence>
<reference evidence="3" key="1">
    <citation type="journal article" date="2015" name="Chem. Sci.">
        <title>A genomic approach to deciphering the mechanism of thiotetronate antibiotics biosynthesis.</title>
        <authorList>
            <person name="Tao W."/>
            <person name="Yurkovich M.E."/>
            <person name="Wen S."/>
            <person name="Lebe K.E."/>
            <person name="Samborskyy M."/>
            <person name="Liu Y."/>
            <person name="Yang A."/>
            <person name="Liu Y."/>
            <person name="Ju Y."/>
            <person name="Deng Z."/>
            <person name="Tosin M."/>
            <person name="Sun Y."/>
            <person name="Leadlay P.F."/>
        </authorList>
    </citation>
    <scope>NUCLEOTIDE SEQUENCE</scope>
    <source>
        <strain evidence="3">Tu 3010</strain>
    </source>
</reference>
<protein>
    <submittedName>
        <fullName evidence="3">Large integral membrane protein</fullName>
    </submittedName>
</protein>
<feature type="domain" description="Low molecular weight protein antigen 6 PH" evidence="2">
    <location>
        <begin position="50"/>
        <end position="129"/>
    </location>
</feature>
<feature type="transmembrane region" description="Helical" evidence="1">
    <location>
        <begin position="28"/>
        <end position="47"/>
    </location>
</feature>
<dbReference type="AlphaFoldDB" id="A0A0M7BEQ5"/>
<sequence length="496" mass="53343">MWFFVHLGAAGACLVAVRVVYGGGFPDVWMGVGLLLAPVGVLALGMVTGRVRADAYGVHVRTLLRRRSVPWDDIADLRILLKHEHNPRAPEVRRVSMALRDGRRTLLPLPQSWSSDDRAAFDAELDALRALHARYGNPGSSRVPVISYRTAGRVPVGALGLCVLLLVGAGAAAPAVPDAASRTRAWQSATPCTTGTTAEERRECLTIVPTVIERTEIGRLKKKSWLYFTDGRPLERLSVSQEGAQGFEPGDRVEVTFWQGGARKVAGAHHVWREHVPSGGEVAVLAALLALLAGFPGARVLLHLRGRRLPDDEVLPSVLPFAGALVGTALWLLPLCYLHPTTPFGSPTSIIWAAVGSSATLVMFVLAWRATRVRTPRTAAESVGEEGEARTEEVFVAARFLEPTDYNPHLFGTHIVLGDGPPAVTPHPGPGRFAAKPIPVERLVLKTVRRVRGGDGDIVPGSWHIAELDDAGEPVRLAAAPDGLSRILRELRPATG</sequence>
<keyword evidence="1" id="KW-0812">Transmembrane</keyword>
<evidence type="ECO:0000313" key="3">
    <source>
        <dbReference type="EMBL" id="CUI25700.1"/>
    </source>
</evidence>
<evidence type="ECO:0000259" key="2">
    <source>
        <dbReference type="Pfam" id="PF10756"/>
    </source>
</evidence>
<keyword evidence="1" id="KW-1133">Transmembrane helix</keyword>
<organism evidence="3">
    <name type="scientific">Streptomyces olivaceus</name>
    <dbReference type="NCBI Taxonomy" id="47716"/>
    <lineage>
        <taxon>Bacteria</taxon>
        <taxon>Bacillati</taxon>
        <taxon>Actinomycetota</taxon>
        <taxon>Actinomycetes</taxon>
        <taxon>Kitasatosporales</taxon>
        <taxon>Streptomycetaceae</taxon>
        <taxon>Streptomyces</taxon>
    </lineage>
</organism>
<proteinExistence type="predicted"/>
<feature type="transmembrane region" description="Helical" evidence="1">
    <location>
        <begin position="349"/>
        <end position="368"/>
    </location>
</feature>
<feature type="transmembrane region" description="Helical" evidence="1">
    <location>
        <begin position="156"/>
        <end position="176"/>
    </location>
</feature>
<name>A0A0M7BEQ5_STROV</name>
<dbReference type="Pfam" id="PF10756">
    <property type="entry name" value="bPH_6"/>
    <property type="match status" value="1"/>
</dbReference>
<dbReference type="InterPro" id="IPR019692">
    <property type="entry name" value="CFP-6_PH"/>
</dbReference>
<dbReference type="EMBL" id="LN879414">
    <property type="protein sequence ID" value="CUI25700.1"/>
    <property type="molecule type" value="Genomic_DNA"/>
</dbReference>
<feature type="transmembrane region" description="Helical" evidence="1">
    <location>
        <begin position="314"/>
        <end position="337"/>
    </location>
</feature>